<dbReference type="Proteomes" id="UP001057452">
    <property type="component" value="Chromosome 3"/>
</dbReference>
<organism evidence="1 2">
    <name type="scientific">Chaenocephalus aceratus</name>
    <name type="common">Blackfin icefish</name>
    <name type="synonym">Chaenichthys aceratus</name>
    <dbReference type="NCBI Taxonomy" id="36190"/>
    <lineage>
        <taxon>Eukaryota</taxon>
        <taxon>Metazoa</taxon>
        <taxon>Chordata</taxon>
        <taxon>Craniata</taxon>
        <taxon>Vertebrata</taxon>
        <taxon>Euteleostomi</taxon>
        <taxon>Actinopterygii</taxon>
        <taxon>Neopterygii</taxon>
        <taxon>Teleostei</taxon>
        <taxon>Neoteleostei</taxon>
        <taxon>Acanthomorphata</taxon>
        <taxon>Eupercaria</taxon>
        <taxon>Perciformes</taxon>
        <taxon>Notothenioidei</taxon>
        <taxon>Channichthyidae</taxon>
        <taxon>Chaenocephalus</taxon>
    </lineage>
</organism>
<proteinExistence type="predicted"/>
<reference evidence="1" key="1">
    <citation type="submission" date="2022-05" db="EMBL/GenBank/DDBJ databases">
        <title>Chromosome-level genome of Chaenocephalus aceratus.</title>
        <authorList>
            <person name="Park H."/>
        </authorList>
    </citation>
    <scope>NUCLEOTIDE SEQUENCE</scope>
    <source>
        <strain evidence="1">KU_202001</strain>
    </source>
</reference>
<dbReference type="EMBL" id="CM043787">
    <property type="protein sequence ID" value="KAI4829933.1"/>
    <property type="molecule type" value="Genomic_DNA"/>
</dbReference>
<name>A0ACB9XSF5_CHAAC</name>
<protein>
    <submittedName>
        <fullName evidence="1">Uncharacterized protein</fullName>
    </submittedName>
</protein>
<evidence type="ECO:0000313" key="2">
    <source>
        <dbReference type="Proteomes" id="UP001057452"/>
    </source>
</evidence>
<gene>
    <name evidence="1" type="ORF">KUCAC02_001593</name>
</gene>
<keyword evidence="2" id="KW-1185">Reference proteome</keyword>
<sequence>MFSCSSLPPSVLTCSMVTQPVVLMPSECLQSTTRAWCQWGCPQPCPQWGARGRWCSEEDLKALQDMSPTWTPRWSAPCWTPSRATRTLPSNSLLQMAEEL</sequence>
<accession>A0ACB9XSF5</accession>
<evidence type="ECO:0000313" key="1">
    <source>
        <dbReference type="EMBL" id="KAI4829933.1"/>
    </source>
</evidence>
<comment type="caution">
    <text evidence="1">The sequence shown here is derived from an EMBL/GenBank/DDBJ whole genome shotgun (WGS) entry which is preliminary data.</text>
</comment>